<accession>A0A4P6K5M7</accession>
<name>A0A4P6K5M7_KTERU</name>
<evidence type="ECO:0000313" key="2">
    <source>
        <dbReference type="Proteomes" id="UP000290365"/>
    </source>
</evidence>
<protein>
    <submittedName>
        <fullName evidence="1">DUF1579 domain-containing protein</fullName>
    </submittedName>
</protein>
<dbReference type="Proteomes" id="UP000290365">
    <property type="component" value="Chromosome"/>
</dbReference>
<sequence length="162" mass="18893">MKDQRQDGRADFDFYIGKWNVHHRLLRKRLKGSQEWEECTGVAVVNKVLDGLGNVDEITVERASGRVVGMTVRLFDPRSQLWSLYWADSRADGLQPPMFGAFQDGRGIFYNQDTFEDKKIFVRFIWSPLTENSCRWEQAFSADGGSSWEINWIMEFQRAEES</sequence>
<keyword evidence="2" id="KW-1185">Reference proteome</keyword>
<organism evidence="1 2">
    <name type="scientific">Ktedonosporobacter rubrisoli</name>
    <dbReference type="NCBI Taxonomy" id="2509675"/>
    <lineage>
        <taxon>Bacteria</taxon>
        <taxon>Bacillati</taxon>
        <taxon>Chloroflexota</taxon>
        <taxon>Ktedonobacteria</taxon>
        <taxon>Ktedonobacterales</taxon>
        <taxon>Ktedonosporobacteraceae</taxon>
        <taxon>Ktedonosporobacter</taxon>
    </lineage>
</organism>
<dbReference type="KEGG" id="kbs:EPA93_34005"/>
<gene>
    <name evidence="1" type="ORF">EPA93_34005</name>
</gene>
<proteinExistence type="predicted"/>
<reference evidence="1 2" key="1">
    <citation type="submission" date="2019-01" db="EMBL/GenBank/DDBJ databases">
        <title>Ktedonosporobacter rubrisoli SCAWS-G2.</title>
        <authorList>
            <person name="Huang Y."/>
            <person name="Yan B."/>
        </authorList>
    </citation>
    <scope>NUCLEOTIDE SEQUENCE [LARGE SCALE GENOMIC DNA]</scope>
    <source>
        <strain evidence="1 2">SCAWS-G2</strain>
    </source>
</reference>
<dbReference type="OrthoDB" id="9814791at2"/>
<dbReference type="EMBL" id="CP035758">
    <property type="protein sequence ID" value="QBD83668.1"/>
    <property type="molecule type" value="Genomic_DNA"/>
</dbReference>
<evidence type="ECO:0000313" key="1">
    <source>
        <dbReference type="EMBL" id="QBD83668.1"/>
    </source>
</evidence>
<dbReference type="AlphaFoldDB" id="A0A4P6K5M7"/>